<dbReference type="Pfam" id="PF01580">
    <property type="entry name" value="FtsK_SpoIIIE"/>
    <property type="match status" value="2"/>
</dbReference>
<evidence type="ECO:0000256" key="7">
    <source>
        <dbReference type="ARBA" id="ARBA00022989"/>
    </source>
</evidence>
<feature type="transmembrane region" description="Helical" evidence="10">
    <location>
        <begin position="67"/>
        <end position="86"/>
    </location>
</feature>
<comment type="subcellular location">
    <subcellularLocation>
        <location evidence="1">Cell membrane</location>
        <topology evidence="1">Multi-pass membrane protein</topology>
    </subcellularLocation>
</comment>
<name>A0A8J7KY94_9ACTN</name>
<evidence type="ECO:0000256" key="2">
    <source>
        <dbReference type="ARBA" id="ARBA00022475"/>
    </source>
</evidence>
<feature type="domain" description="FtsK" evidence="11">
    <location>
        <begin position="815"/>
        <end position="1006"/>
    </location>
</feature>
<dbReference type="Proteomes" id="UP000622552">
    <property type="component" value="Unassembled WGS sequence"/>
</dbReference>
<dbReference type="InterPro" id="IPR023837">
    <property type="entry name" value="EccCb-like_Actinobacteria"/>
</dbReference>
<dbReference type="GO" id="GO:0005524">
    <property type="term" value="F:ATP binding"/>
    <property type="evidence" value="ECO:0007669"/>
    <property type="project" value="UniProtKB-UniRule"/>
</dbReference>
<feature type="binding site" evidence="9">
    <location>
        <begin position="481"/>
        <end position="488"/>
    </location>
    <ligand>
        <name>ATP</name>
        <dbReference type="ChEBI" id="CHEBI:30616"/>
    </ligand>
</feature>
<evidence type="ECO:0000256" key="9">
    <source>
        <dbReference type="PROSITE-ProRule" id="PRU00289"/>
    </source>
</evidence>
<proteinExistence type="predicted"/>
<gene>
    <name evidence="12" type="ORF">IW245_005216</name>
</gene>
<dbReference type="InterPro" id="IPR002543">
    <property type="entry name" value="FtsK_dom"/>
</dbReference>
<keyword evidence="3 10" id="KW-0812">Transmembrane</keyword>
<evidence type="ECO:0000256" key="3">
    <source>
        <dbReference type="ARBA" id="ARBA00022692"/>
    </source>
</evidence>
<dbReference type="InterPro" id="IPR050206">
    <property type="entry name" value="FtsK/SpoIIIE/SftA"/>
</dbReference>
<keyword evidence="8 10" id="KW-0472">Membrane</keyword>
<evidence type="ECO:0000256" key="8">
    <source>
        <dbReference type="ARBA" id="ARBA00023136"/>
    </source>
</evidence>
<keyword evidence="6 9" id="KW-0067">ATP-binding</keyword>
<evidence type="ECO:0000256" key="5">
    <source>
        <dbReference type="ARBA" id="ARBA00022741"/>
    </source>
</evidence>
<dbReference type="InterPro" id="IPR003593">
    <property type="entry name" value="AAA+_ATPase"/>
</dbReference>
<reference evidence="12" key="1">
    <citation type="submission" date="2020-11" db="EMBL/GenBank/DDBJ databases">
        <title>Sequencing the genomes of 1000 actinobacteria strains.</title>
        <authorList>
            <person name="Klenk H.-P."/>
        </authorList>
    </citation>
    <scope>NUCLEOTIDE SEQUENCE</scope>
    <source>
        <strain evidence="12">DSM 45356</strain>
    </source>
</reference>
<organism evidence="12 13">
    <name type="scientific">Longispora fulva</name>
    <dbReference type="NCBI Taxonomy" id="619741"/>
    <lineage>
        <taxon>Bacteria</taxon>
        <taxon>Bacillati</taxon>
        <taxon>Actinomycetota</taxon>
        <taxon>Actinomycetes</taxon>
        <taxon>Micromonosporales</taxon>
        <taxon>Micromonosporaceae</taxon>
        <taxon>Longispora</taxon>
    </lineage>
</organism>
<dbReference type="RefSeq" id="WP_197005718.1">
    <property type="nucleotide sequence ID" value="NZ_BONS01000011.1"/>
</dbReference>
<feature type="binding site" evidence="9">
    <location>
        <begin position="1117"/>
        <end position="1124"/>
    </location>
    <ligand>
        <name>ATP</name>
        <dbReference type="ChEBI" id="CHEBI:30616"/>
    </ligand>
</feature>
<evidence type="ECO:0000256" key="1">
    <source>
        <dbReference type="ARBA" id="ARBA00004651"/>
    </source>
</evidence>
<feature type="binding site" evidence="9">
    <location>
        <begin position="833"/>
        <end position="840"/>
    </location>
    <ligand>
        <name>ATP</name>
        <dbReference type="ChEBI" id="CHEBI:30616"/>
    </ligand>
</feature>
<comment type="caution">
    <text evidence="12">The sequence shown here is derived from an EMBL/GenBank/DDBJ whole genome shotgun (WGS) entry which is preliminary data.</text>
</comment>
<dbReference type="PROSITE" id="PS50901">
    <property type="entry name" value="FTSK"/>
    <property type="match status" value="3"/>
</dbReference>
<keyword evidence="7 10" id="KW-1133">Transmembrane helix</keyword>
<dbReference type="GO" id="GO:0005886">
    <property type="term" value="C:plasma membrane"/>
    <property type="evidence" value="ECO:0007669"/>
    <property type="project" value="UniProtKB-SubCell"/>
</dbReference>
<evidence type="ECO:0000256" key="4">
    <source>
        <dbReference type="ARBA" id="ARBA00022737"/>
    </source>
</evidence>
<dbReference type="NCBIfam" id="TIGR03925">
    <property type="entry name" value="T7SS_EccC_b"/>
    <property type="match status" value="1"/>
</dbReference>
<dbReference type="InterPro" id="IPR027417">
    <property type="entry name" value="P-loop_NTPase"/>
</dbReference>
<keyword evidence="5 9" id="KW-0547">Nucleotide-binding</keyword>
<keyword evidence="4" id="KW-0677">Repeat</keyword>
<dbReference type="EMBL" id="JADOUF010000001">
    <property type="protein sequence ID" value="MBG6139022.1"/>
    <property type="molecule type" value="Genomic_DNA"/>
</dbReference>
<feature type="domain" description="FtsK" evidence="11">
    <location>
        <begin position="458"/>
        <end position="658"/>
    </location>
</feature>
<dbReference type="SMART" id="SM00382">
    <property type="entry name" value="AAA"/>
    <property type="match status" value="3"/>
</dbReference>
<dbReference type="NCBIfam" id="TIGR03924">
    <property type="entry name" value="T7SS_EccC_a"/>
    <property type="match status" value="1"/>
</dbReference>
<dbReference type="InterPro" id="IPR023836">
    <property type="entry name" value="EccCa-like_Actinobacteria"/>
</dbReference>
<feature type="transmembrane region" description="Helical" evidence="10">
    <location>
        <begin position="38"/>
        <end position="60"/>
    </location>
</feature>
<keyword evidence="13" id="KW-1185">Reference proteome</keyword>
<sequence>MGTVLFRRPARQAGPQIPRGELVLEAPPDLPAPSQKGLGQILMILPMLAGMGAMMFMYAGRGGGNSAIPWITGGLFGISMLGMGMSQFTSGGGESRAALNHARRDYMRYLAQMRKRARKASTQQREALRWRQPEPDSLWSIAASSRLWERRATDSDFGETRVAVGPQKLAVQLVTPETRPVEDLEPMSAIALRRFVRTHATVPDVPMALSVRSFSRLVFRGERAVSMDLVRSMLCQLATFHSPEDLRIAVVTNTQRVAEWSWVKWLPHALHEGRGDAAGPLRTVFSSLEELEDLFGDEVSGRPRHAPDQKPITTQPHLVVVLDGGDSPPSCHLAGRGLKGTTVLDLSGATPRHGWPGLLPLDVTAASVQGVRGERVIPLGVPDRMTLAQAEGLARQLAPYRLSFQTAGGRGDEALNVATELPDLLGVADAAKVDPRRSWHPRPNREKLRIPLGVGPDGVPVDLDIKEAAQEGMGPHGLIIGATGSGKSELLRTIVAALAINHSSEEVNFVLVDFKGGATFASLDVLPHTSAVITNLSDELAMVDRMHDAIAGEMTRRQELLRSAGNYVSRYEYEKARLAGEPLAPLPTLLMICDEFSEMLAAKPDFIDLFVQIGRIGRSIGVHLLLASQRLEEGKLRGLDTYLSYRIGLRTFSAVESRIVLGVNDAYELPNAPGHGYLKSDTTTMHRFRGAYVSGPYRPAGARARSHTQLHRRIVPYDVAYVPVPDPPADVPAPFEAVAAHGKETSMLDVIVDRLRGQGPPAHQVWLPPLSEPPTIAELLPPLVADPLRGLAPAERTPRLAVPVGIVDKPFEQRRDPMCLELDGAGGHVVIVGGPQSGKSTMLRSLLVSLALTHTPREAQFYCVDFGGGTLTTLRDLPHVSGVSTRVDVDGIRRTIAEVTSLLDAREARFTAAGVDSMATYRRRRDAGEFADDPFGDVFLVVDGWGAFKQEYENFEQTFANLGGRGLGFGVHLVLTATRWAEVRLAMRDLFGTKVELRLGDPGESELDRRAAANVPERSPGRGVTKEKLHFLTAIPRMDGRRAVDDLADGVAGLVAAVRAAWPGRTAPKVRLLPERLHVSELPTARAGEGIPIGINETALAPVLLDMAAEPHLIVFGDAECGKSSLLRLIGQTVTRQYPPERARLIVADYRRSLLGQFNPDHLLGYAPSGTALTDILGSVRAAMADRLPGPDVTPHQLRDRSWWHGPDVYLLVDDYDLVAGAGGNPLTLLSEYLPQARDLGLHLIITRRMGGASRALYDPVIQRLRELDCPGLMMSGNRDEGALFGNLKPSQLPPGRGTLIRRRDGANLIQTAWSDPS</sequence>
<protein>
    <submittedName>
        <fullName evidence="12">S-DNA-T family DNA segregation ATPase FtsK/SpoIIIE</fullName>
    </submittedName>
</protein>
<evidence type="ECO:0000313" key="12">
    <source>
        <dbReference type="EMBL" id="MBG6139022.1"/>
    </source>
</evidence>
<dbReference type="PANTHER" id="PTHR22683">
    <property type="entry name" value="SPORULATION PROTEIN RELATED"/>
    <property type="match status" value="1"/>
</dbReference>
<keyword evidence="2" id="KW-1003">Cell membrane</keyword>
<dbReference type="PANTHER" id="PTHR22683:SF1">
    <property type="entry name" value="TYPE VII SECRETION SYSTEM PROTEIN ESSC"/>
    <property type="match status" value="1"/>
</dbReference>
<evidence type="ECO:0000313" key="13">
    <source>
        <dbReference type="Proteomes" id="UP000622552"/>
    </source>
</evidence>
<evidence type="ECO:0000259" key="11">
    <source>
        <dbReference type="PROSITE" id="PS50901"/>
    </source>
</evidence>
<dbReference type="SUPFAM" id="SSF52540">
    <property type="entry name" value="P-loop containing nucleoside triphosphate hydrolases"/>
    <property type="match status" value="3"/>
</dbReference>
<dbReference type="GO" id="GO:0003677">
    <property type="term" value="F:DNA binding"/>
    <property type="evidence" value="ECO:0007669"/>
    <property type="project" value="InterPro"/>
</dbReference>
<evidence type="ECO:0000256" key="6">
    <source>
        <dbReference type="ARBA" id="ARBA00022840"/>
    </source>
</evidence>
<accession>A0A8J7KY94</accession>
<evidence type="ECO:0000256" key="10">
    <source>
        <dbReference type="SAM" id="Phobius"/>
    </source>
</evidence>
<dbReference type="Gene3D" id="3.40.50.300">
    <property type="entry name" value="P-loop containing nucleotide triphosphate hydrolases"/>
    <property type="match status" value="4"/>
</dbReference>
<feature type="domain" description="FtsK" evidence="11">
    <location>
        <begin position="1100"/>
        <end position="1284"/>
    </location>
</feature>